<feature type="compositionally biased region" description="Basic and acidic residues" evidence="2">
    <location>
        <begin position="33"/>
        <end position="51"/>
    </location>
</feature>
<evidence type="ECO:0000256" key="2">
    <source>
        <dbReference type="SAM" id="MobiDB-lite"/>
    </source>
</evidence>
<feature type="compositionally biased region" description="Basic and acidic residues" evidence="2">
    <location>
        <begin position="533"/>
        <end position="553"/>
    </location>
</feature>
<feature type="compositionally biased region" description="Acidic residues" evidence="2">
    <location>
        <begin position="519"/>
        <end position="528"/>
    </location>
</feature>
<proteinExistence type="predicted"/>
<feature type="compositionally biased region" description="Basic and acidic residues" evidence="2">
    <location>
        <begin position="492"/>
        <end position="506"/>
    </location>
</feature>
<dbReference type="Gene3D" id="3.90.70.130">
    <property type="match status" value="1"/>
</dbReference>
<feature type="region of interest" description="Disordered" evidence="2">
    <location>
        <begin position="33"/>
        <end position="87"/>
    </location>
</feature>
<feature type="compositionally biased region" description="Low complexity" evidence="2">
    <location>
        <begin position="59"/>
        <end position="76"/>
    </location>
</feature>
<dbReference type="AlphaFoldDB" id="A0A067Q0L6"/>
<feature type="compositionally biased region" description="Low complexity" evidence="2">
    <location>
        <begin position="383"/>
        <end position="412"/>
    </location>
</feature>
<name>A0A067Q0L6_9AGAM</name>
<evidence type="ECO:0000256" key="1">
    <source>
        <dbReference type="ARBA" id="ARBA00022801"/>
    </source>
</evidence>
<dbReference type="STRING" id="933084.A0A067Q0L6"/>
<feature type="region of interest" description="Disordered" evidence="2">
    <location>
        <begin position="460"/>
        <end position="557"/>
    </location>
</feature>
<organism evidence="4 5">
    <name type="scientific">Jaapia argillacea MUCL 33604</name>
    <dbReference type="NCBI Taxonomy" id="933084"/>
    <lineage>
        <taxon>Eukaryota</taxon>
        <taxon>Fungi</taxon>
        <taxon>Dikarya</taxon>
        <taxon>Basidiomycota</taxon>
        <taxon>Agaricomycotina</taxon>
        <taxon>Agaricomycetes</taxon>
        <taxon>Agaricomycetidae</taxon>
        <taxon>Jaapiales</taxon>
        <taxon>Jaapiaceae</taxon>
        <taxon>Jaapia</taxon>
    </lineage>
</organism>
<accession>A0A067Q0L6</accession>
<feature type="region of interest" description="Disordered" evidence="2">
    <location>
        <begin position="372"/>
        <end position="442"/>
    </location>
</feature>
<sequence length="627" mass="69200">MATMKGGFQDDEIVFLSESSSGPMRCQICNKNLQRDSPDQRQAHYEHHLDGDSYPTRPTASTSTLSSISSKFSSKSPKSKGKSRQLWKPITLASKSDQNEFWYTSLESPPPFAFQPGLIPLLRKALIKSHDKGTTTRAVLCYENTVLVNSEFWDKGWGCGYRNFLMSCTALMSQQLQPDYFPLLDSPSPPGIRNLQKWIEQAWGQGYDEEGAEQLKRQLFGTSKWIGTAELHIAFTSRSIPSTLVDFNLSSHPSKGAQPVIDWVVRYFSSPSSSSPTQVSNPIFHSLPKEERTVQDALRGASPVEVHNDKMPVVLQHKGHSRTVVGFEVVKGKPGVGGKWGGGVNLLIFDPSKKPGKDVRLAGLEMWKASRSRSFEGGMGDRSSSASTSTSKPKSSGQSRASNSNSNSSSKPRSSDRSSRPSSKDTTTSQSSQFKSSHSHSPMRIINEILHPRQTILNKISSGDKKRKSADVDDEVEFVESGGGGGTKRVKGRGEPDKEVWSRRQEGMGVGSKEMEVLVIDDSDDEVTSGDASESRMRVRGGGREDWGRKENGDVDVDIEWEEEEGVQGSGKAGKDVDLIKMLGLFRVSAKDLKKHDKYQILYFPMSDPLSDREKMKGKVVMSEKGC</sequence>
<gene>
    <name evidence="4" type="ORF">JAAARDRAFT_31585</name>
</gene>
<evidence type="ECO:0000259" key="3">
    <source>
        <dbReference type="Pfam" id="PF07910"/>
    </source>
</evidence>
<feature type="compositionally biased region" description="Basic and acidic residues" evidence="2">
    <location>
        <begin position="413"/>
        <end position="423"/>
    </location>
</feature>
<dbReference type="InParanoid" id="A0A067Q0L6"/>
<dbReference type="InterPro" id="IPR012462">
    <property type="entry name" value="UFSP1/2_DUB_cat"/>
</dbReference>
<dbReference type="Pfam" id="PF07910">
    <property type="entry name" value="Peptidase_C78"/>
    <property type="match status" value="1"/>
</dbReference>
<dbReference type="Proteomes" id="UP000027265">
    <property type="component" value="Unassembled WGS sequence"/>
</dbReference>
<evidence type="ECO:0000313" key="4">
    <source>
        <dbReference type="EMBL" id="KDQ60623.1"/>
    </source>
</evidence>
<reference evidence="5" key="1">
    <citation type="journal article" date="2014" name="Proc. Natl. Acad. Sci. U.S.A.">
        <title>Extensive sampling of basidiomycete genomes demonstrates inadequacy of the white-rot/brown-rot paradigm for wood decay fungi.</title>
        <authorList>
            <person name="Riley R."/>
            <person name="Salamov A.A."/>
            <person name="Brown D.W."/>
            <person name="Nagy L.G."/>
            <person name="Floudas D."/>
            <person name="Held B.W."/>
            <person name="Levasseur A."/>
            <person name="Lombard V."/>
            <person name="Morin E."/>
            <person name="Otillar R."/>
            <person name="Lindquist E.A."/>
            <person name="Sun H."/>
            <person name="LaButti K.M."/>
            <person name="Schmutz J."/>
            <person name="Jabbour D."/>
            <person name="Luo H."/>
            <person name="Baker S.E."/>
            <person name="Pisabarro A.G."/>
            <person name="Walton J.D."/>
            <person name="Blanchette R.A."/>
            <person name="Henrissat B."/>
            <person name="Martin F."/>
            <person name="Cullen D."/>
            <person name="Hibbett D.S."/>
            <person name="Grigoriev I.V."/>
        </authorList>
    </citation>
    <scope>NUCLEOTIDE SEQUENCE [LARGE SCALE GENOMIC DNA]</scope>
    <source>
        <strain evidence="5">MUCL 33604</strain>
    </source>
</reference>
<dbReference type="EMBL" id="KL197713">
    <property type="protein sequence ID" value="KDQ60623.1"/>
    <property type="molecule type" value="Genomic_DNA"/>
</dbReference>
<evidence type="ECO:0000313" key="5">
    <source>
        <dbReference type="Proteomes" id="UP000027265"/>
    </source>
</evidence>
<keyword evidence="1" id="KW-0378">Hydrolase</keyword>
<feature type="domain" description="UFSP1/2/DUB catalytic" evidence="3">
    <location>
        <begin position="145"/>
        <end position="368"/>
    </location>
</feature>
<feature type="compositionally biased region" description="Low complexity" evidence="2">
    <location>
        <begin position="424"/>
        <end position="440"/>
    </location>
</feature>
<dbReference type="HOGENOM" id="CLU_029795_0_0_1"/>
<protein>
    <recommendedName>
        <fullName evidence="3">UFSP1/2/DUB catalytic domain-containing protein</fullName>
    </recommendedName>
</protein>
<dbReference type="OrthoDB" id="288987at2759"/>
<keyword evidence="5" id="KW-1185">Reference proteome</keyword>
<dbReference type="GO" id="GO:0016787">
    <property type="term" value="F:hydrolase activity"/>
    <property type="evidence" value="ECO:0007669"/>
    <property type="project" value="UniProtKB-KW"/>
</dbReference>